<protein>
    <recommendedName>
        <fullName evidence="5">Mitochondrial group I intron splicing factor CCM1</fullName>
    </recommendedName>
</protein>
<evidence type="ECO:0000256" key="1">
    <source>
        <dbReference type="ARBA" id="ARBA00004173"/>
    </source>
</evidence>
<reference evidence="3 4" key="1">
    <citation type="journal article" date="2016" name="Proc. Natl. Acad. Sci. U.S.A.">
        <title>Comparative genomics of biotechnologically important yeasts.</title>
        <authorList>
            <person name="Riley R."/>
            <person name="Haridas S."/>
            <person name="Wolfe K.H."/>
            <person name="Lopes M.R."/>
            <person name="Hittinger C.T."/>
            <person name="Goeker M."/>
            <person name="Salamov A.A."/>
            <person name="Wisecaver J.H."/>
            <person name="Long T.M."/>
            <person name="Calvey C.H."/>
            <person name="Aerts A.L."/>
            <person name="Barry K.W."/>
            <person name="Choi C."/>
            <person name="Clum A."/>
            <person name="Coughlan A.Y."/>
            <person name="Deshpande S."/>
            <person name="Douglass A.P."/>
            <person name="Hanson S.J."/>
            <person name="Klenk H.-P."/>
            <person name="LaButti K.M."/>
            <person name="Lapidus A."/>
            <person name="Lindquist E.A."/>
            <person name="Lipzen A.M."/>
            <person name="Meier-Kolthoff J.P."/>
            <person name="Ohm R.A."/>
            <person name="Otillar R.P."/>
            <person name="Pangilinan J.L."/>
            <person name="Peng Y."/>
            <person name="Rokas A."/>
            <person name="Rosa C.A."/>
            <person name="Scheuner C."/>
            <person name="Sibirny A.A."/>
            <person name="Slot J.C."/>
            <person name="Stielow J.B."/>
            <person name="Sun H."/>
            <person name="Kurtzman C.P."/>
            <person name="Blackwell M."/>
            <person name="Grigoriev I.V."/>
            <person name="Jeffries T.W."/>
        </authorList>
    </citation>
    <scope>NUCLEOTIDE SEQUENCE [LARGE SCALE GENOMIC DNA]</scope>
    <source>
        <strain evidence="4">ATCC 58044 / CBS 1984 / NCYC 433 / NRRL Y-366-8</strain>
    </source>
</reference>
<dbReference type="InterPro" id="IPR002885">
    <property type="entry name" value="PPR_rpt"/>
</dbReference>
<name>A0A1E3P5W7_WICAA</name>
<dbReference type="AlphaFoldDB" id="A0A1E3P5W7"/>
<evidence type="ECO:0008006" key="5">
    <source>
        <dbReference type="Google" id="ProtNLM"/>
    </source>
</evidence>
<dbReference type="STRING" id="683960.A0A1E3P5W7"/>
<evidence type="ECO:0000313" key="3">
    <source>
        <dbReference type="EMBL" id="ODQ60773.1"/>
    </source>
</evidence>
<dbReference type="Proteomes" id="UP000094112">
    <property type="component" value="Unassembled WGS sequence"/>
</dbReference>
<dbReference type="GeneID" id="30201804"/>
<dbReference type="PROSITE" id="PS51375">
    <property type="entry name" value="PPR"/>
    <property type="match status" value="1"/>
</dbReference>
<evidence type="ECO:0000256" key="2">
    <source>
        <dbReference type="PROSITE-ProRule" id="PRU00708"/>
    </source>
</evidence>
<dbReference type="PANTHER" id="PTHR47939">
    <property type="entry name" value="MEMBRANE-ASSOCIATED SALT-INDUCIBLE PROTEIN-LIKE"/>
    <property type="match status" value="1"/>
</dbReference>
<feature type="repeat" description="PPR" evidence="2">
    <location>
        <begin position="457"/>
        <end position="491"/>
    </location>
</feature>
<gene>
    <name evidence="3" type="ORF">WICANDRAFT_77448</name>
</gene>
<dbReference type="Gene3D" id="1.25.40.10">
    <property type="entry name" value="Tetratricopeptide repeat domain"/>
    <property type="match status" value="2"/>
</dbReference>
<dbReference type="Pfam" id="PF13041">
    <property type="entry name" value="PPR_2"/>
    <property type="match status" value="1"/>
</dbReference>
<dbReference type="PANTHER" id="PTHR47939:SF5">
    <property type="entry name" value="PENTACOTRIPEPTIDE-REPEAT REGION OF PRORP DOMAIN-CONTAINING PROTEIN"/>
    <property type="match status" value="1"/>
</dbReference>
<dbReference type="NCBIfam" id="TIGR00756">
    <property type="entry name" value="PPR"/>
    <property type="match status" value="1"/>
</dbReference>
<evidence type="ECO:0000313" key="4">
    <source>
        <dbReference type="Proteomes" id="UP000094112"/>
    </source>
</evidence>
<dbReference type="Pfam" id="PF13812">
    <property type="entry name" value="PPR_3"/>
    <property type="match status" value="1"/>
</dbReference>
<dbReference type="RefSeq" id="XP_019039980.1">
    <property type="nucleotide sequence ID" value="XM_019184558.1"/>
</dbReference>
<sequence length="706" mass="79998">MLSNSRLAGSRLSAAVFRSGLGRASRPVVHKILTRRQISQSAQQLNNYQEDRFRDAQETLEPLDRNDTSYQNLRAYNARKLRETLDLLKSAMEDQKPVNEILEIFTYSLNDLDSTERSFFQTRTKIGPVINEMIDMAEKELANPVEGATIVTPDEILQSAIALNVADVINFEKVIQIQFKNGQVSDVLSLWVSYLEYAATLNITFTPNILKNYTYLAFMESCAKENRELDDQTVEALLQSPPTQRIANLSKVVKENVQKSDPRYKVLMGCLERLYLKDKNPNSLAFLTKASAAANTGNSMRLDESYANIEKVSKFTGIKINEETLTHFMGFYNKIGRHSTAMGFWNEIVKAGIIPSTAAWNHLLDTARNLGPKEKRLSNVEGIFEQIPAKNDDTYVRMILIYSNFKAYDKLEALMDETKLASPAIAQVYAQSLISRGETEKAQKIFEGLKSKNMALNLGSYNTLLKTHIRHKDIKAAKKVLKEMKASGVNPDVATYSMIIDLTFKESRLRGDLINDDVISKILEDMRLNGIEPNTYTLTSVIDGLGKDPGYEESALKLFQYLQEKHLASSVTYVSMISNAFNYGNTRQAELYFKDYIQEGFKLTVPIWNLIFEGYLKNRNSSKVAEYYKVFRQADDVIFKKANKFTLYFLLKTAKNHSDFELANLVLSDIAEQGFEKKLSTQTIDLIKELQSNPSVTIPESVEASL</sequence>
<dbReference type="InterPro" id="IPR011990">
    <property type="entry name" value="TPR-like_helical_dom_sf"/>
</dbReference>
<proteinExistence type="predicted"/>
<dbReference type="OrthoDB" id="185373at2759"/>
<accession>A0A1E3P5W7</accession>
<dbReference type="InterPro" id="IPR050667">
    <property type="entry name" value="PPR-containing_protein"/>
</dbReference>
<comment type="subcellular location">
    <subcellularLocation>
        <location evidence="1">Mitochondrion</location>
    </subcellularLocation>
</comment>
<dbReference type="GO" id="GO:0005739">
    <property type="term" value="C:mitochondrion"/>
    <property type="evidence" value="ECO:0007669"/>
    <property type="project" value="UniProtKB-SubCell"/>
</dbReference>
<organism evidence="3 4">
    <name type="scientific">Wickerhamomyces anomalus (strain ATCC 58044 / CBS 1984 / NCYC 433 / NRRL Y-366-8)</name>
    <name type="common">Yeast</name>
    <name type="synonym">Hansenula anomala</name>
    <dbReference type="NCBI Taxonomy" id="683960"/>
    <lineage>
        <taxon>Eukaryota</taxon>
        <taxon>Fungi</taxon>
        <taxon>Dikarya</taxon>
        <taxon>Ascomycota</taxon>
        <taxon>Saccharomycotina</taxon>
        <taxon>Saccharomycetes</taxon>
        <taxon>Phaffomycetales</taxon>
        <taxon>Wickerhamomycetaceae</taxon>
        <taxon>Wickerhamomyces</taxon>
    </lineage>
</organism>
<dbReference type="EMBL" id="KV454209">
    <property type="protein sequence ID" value="ODQ60773.1"/>
    <property type="molecule type" value="Genomic_DNA"/>
</dbReference>
<keyword evidence="4" id="KW-1185">Reference proteome</keyword>